<evidence type="ECO:0000256" key="2">
    <source>
        <dbReference type="ARBA" id="ARBA00022729"/>
    </source>
</evidence>
<dbReference type="SUPFAM" id="SSF48452">
    <property type="entry name" value="TPR-like"/>
    <property type="match status" value="1"/>
</dbReference>
<feature type="non-terminal residue" evidence="6">
    <location>
        <position position="1"/>
    </location>
</feature>
<evidence type="ECO:0000256" key="1">
    <source>
        <dbReference type="ARBA" id="ARBA00004442"/>
    </source>
</evidence>
<dbReference type="Gene3D" id="1.25.40.390">
    <property type="match status" value="1"/>
</dbReference>
<keyword evidence="4" id="KW-0998">Cell outer membrane</keyword>
<organism evidence="6">
    <name type="scientific">marine sediment metagenome</name>
    <dbReference type="NCBI Taxonomy" id="412755"/>
    <lineage>
        <taxon>unclassified sequences</taxon>
        <taxon>metagenomes</taxon>
        <taxon>ecological metagenomes</taxon>
    </lineage>
</organism>
<accession>A0A0F9AGU9</accession>
<sequence length="93" mass="10573">AETINIIRRRANASEVSASDINIDFILDERGRELLLEEHRRNTLVRLGKWLERVQAHDYNGGQNATERDALFPIPQVVIDANLTSVMSQNPGY</sequence>
<keyword evidence="2" id="KW-0732">Signal</keyword>
<dbReference type="InterPro" id="IPR012944">
    <property type="entry name" value="SusD_RagB_dom"/>
</dbReference>
<feature type="domain" description="RagB/SusD" evidence="5">
    <location>
        <begin position="2"/>
        <end position="93"/>
    </location>
</feature>
<evidence type="ECO:0000256" key="4">
    <source>
        <dbReference type="ARBA" id="ARBA00023237"/>
    </source>
</evidence>
<name>A0A0F9AGU9_9ZZZZ</name>
<comment type="subcellular location">
    <subcellularLocation>
        <location evidence="1">Cell outer membrane</location>
    </subcellularLocation>
</comment>
<dbReference type="InterPro" id="IPR011990">
    <property type="entry name" value="TPR-like_helical_dom_sf"/>
</dbReference>
<gene>
    <name evidence="6" type="ORF">LCGC14_2651990</name>
</gene>
<evidence type="ECO:0000256" key="3">
    <source>
        <dbReference type="ARBA" id="ARBA00023136"/>
    </source>
</evidence>
<dbReference type="Pfam" id="PF07980">
    <property type="entry name" value="SusD_RagB"/>
    <property type="match status" value="1"/>
</dbReference>
<dbReference type="Gene3D" id="1.25.40.10">
    <property type="entry name" value="Tetratricopeptide repeat domain"/>
    <property type="match status" value="1"/>
</dbReference>
<reference evidence="6" key="1">
    <citation type="journal article" date="2015" name="Nature">
        <title>Complex archaea that bridge the gap between prokaryotes and eukaryotes.</title>
        <authorList>
            <person name="Spang A."/>
            <person name="Saw J.H."/>
            <person name="Jorgensen S.L."/>
            <person name="Zaremba-Niedzwiedzka K."/>
            <person name="Martijn J."/>
            <person name="Lind A.E."/>
            <person name="van Eijk R."/>
            <person name="Schleper C."/>
            <person name="Guy L."/>
            <person name="Ettema T.J."/>
        </authorList>
    </citation>
    <scope>NUCLEOTIDE SEQUENCE</scope>
</reference>
<proteinExistence type="predicted"/>
<dbReference type="EMBL" id="LAZR01046016">
    <property type="protein sequence ID" value="KKK97515.1"/>
    <property type="molecule type" value="Genomic_DNA"/>
</dbReference>
<protein>
    <recommendedName>
        <fullName evidence="5">RagB/SusD domain-containing protein</fullName>
    </recommendedName>
</protein>
<evidence type="ECO:0000259" key="5">
    <source>
        <dbReference type="Pfam" id="PF07980"/>
    </source>
</evidence>
<evidence type="ECO:0000313" key="6">
    <source>
        <dbReference type="EMBL" id="KKK97515.1"/>
    </source>
</evidence>
<comment type="caution">
    <text evidence="6">The sequence shown here is derived from an EMBL/GenBank/DDBJ whole genome shotgun (WGS) entry which is preliminary data.</text>
</comment>
<dbReference type="AlphaFoldDB" id="A0A0F9AGU9"/>
<keyword evidence="3" id="KW-0472">Membrane</keyword>
<dbReference type="GO" id="GO:0009279">
    <property type="term" value="C:cell outer membrane"/>
    <property type="evidence" value="ECO:0007669"/>
    <property type="project" value="UniProtKB-SubCell"/>
</dbReference>